<proteinExistence type="predicted"/>
<dbReference type="InterPro" id="IPR001279">
    <property type="entry name" value="Metallo-B-lactamas"/>
</dbReference>
<reference evidence="2 3" key="1">
    <citation type="submission" date="2016-11" db="EMBL/GenBank/DDBJ databases">
        <authorList>
            <person name="Jaros S."/>
            <person name="Januszkiewicz K."/>
            <person name="Wedrychowicz H."/>
        </authorList>
    </citation>
    <scope>NUCLEOTIDE SEQUENCE [LARGE SCALE GENOMIC DNA]</scope>
    <source>
        <strain evidence="2 3">DSM 15970</strain>
    </source>
</reference>
<evidence type="ECO:0000313" key="2">
    <source>
        <dbReference type="EMBL" id="SHI93042.1"/>
    </source>
</evidence>
<feature type="domain" description="Metallo-beta-lactamase" evidence="1">
    <location>
        <begin position="11"/>
        <end position="170"/>
    </location>
</feature>
<dbReference type="SMART" id="SM00849">
    <property type="entry name" value="Lactamase_B"/>
    <property type="match status" value="1"/>
</dbReference>
<accession>A0A1M6F5V5</accession>
<dbReference type="InterPro" id="IPR052533">
    <property type="entry name" value="WalJ/YycJ-like"/>
</dbReference>
<dbReference type="Proteomes" id="UP000184342">
    <property type="component" value="Unassembled WGS sequence"/>
</dbReference>
<dbReference type="AlphaFoldDB" id="A0A1M6F5V5"/>
<dbReference type="SUPFAM" id="SSF56281">
    <property type="entry name" value="Metallo-hydrolase/oxidoreductase"/>
    <property type="match status" value="1"/>
</dbReference>
<protein>
    <submittedName>
        <fullName evidence="2">Phosphoribosyl 1,2-cyclic phosphodiesterase</fullName>
    </submittedName>
</protein>
<dbReference type="OrthoDB" id="9781189at2"/>
<evidence type="ECO:0000313" key="3">
    <source>
        <dbReference type="Proteomes" id="UP000184342"/>
    </source>
</evidence>
<dbReference type="PANTHER" id="PTHR47619:SF1">
    <property type="entry name" value="EXODEOXYRIBONUCLEASE WALJ"/>
    <property type="match status" value="1"/>
</dbReference>
<dbReference type="PANTHER" id="PTHR47619">
    <property type="entry name" value="METALLO-HYDROLASE YYCJ-RELATED"/>
    <property type="match status" value="1"/>
</dbReference>
<dbReference type="EMBL" id="FQYT01000009">
    <property type="protein sequence ID" value="SHI93042.1"/>
    <property type="molecule type" value="Genomic_DNA"/>
</dbReference>
<dbReference type="STRING" id="1122934.SAMN02745691_01057"/>
<name>A0A1M6F5V5_9FIRM</name>
<gene>
    <name evidence="2" type="ORF">SAMN02745691_01057</name>
</gene>
<organism evidence="2 3">
    <name type="scientific">Parasporobacterium paucivorans DSM 15970</name>
    <dbReference type="NCBI Taxonomy" id="1122934"/>
    <lineage>
        <taxon>Bacteria</taxon>
        <taxon>Bacillati</taxon>
        <taxon>Bacillota</taxon>
        <taxon>Clostridia</taxon>
        <taxon>Lachnospirales</taxon>
        <taxon>Lachnospiraceae</taxon>
        <taxon>Parasporobacterium</taxon>
    </lineage>
</organism>
<sequence length="266" mass="29842">MNITTIASGSTGNCIYVGSGDTHILIDAGISKKRIEEGLMNSVGISLKDISAILITHEHIDHTNGLGVVLRKYDIPVYATQETVQEILTIGSLGKMQSEHFNTIRPDEFFHVDDLRIKPFMISHDAANPVAFRLEDKDRTLAVLTDLGRYDDYIMENIAGADAILLEANHDVNMVQTGSYPYYLKQRILSDKGHLSNENAGKLLSGFLHDKVRHIVLGHLSRENNYDMLAYETVRTEIMSADNEYKADDFPIHIAKYNCVSELIEF</sequence>
<dbReference type="Gene3D" id="3.60.15.10">
    <property type="entry name" value="Ribonuclease Z/Hydroxyacylglutathione hydrolase-like"/>
    <property type="match status" value="1"/>
</dbReference>
<dbReference type="RefSeq" id="WP_073993318.1">
    <property type="nucleotide sequence ID" value="NZ_FQYT01000009.1"/>
</dbReference>
<dbReference type="InterPro" id="IPR036866">
    <property type="entry name" value="RibonucZ/Hydroxyglut_hydro"/>
</dbReference>
<dbReference type="Pfam" id="PF12706">
    <property type="entry name" value="Lactamase_B_2"/>
    <property type="match status" value="1"/>
</dbReference>
<evidence type="ECO:0000259" key="1">
    <source>
        <dbReference type="SMART" id="SM00849"/>
    </source>
</evidence>
<keyword evidence="3" id="KW-1185">Reference proteome</keyword>